<feature type="domain" description="DUF7159" evidence="3">
    <location>
        <begin position="2"/>
        <end position="230"/>
    </location>
</feature>
<accession>A0A1X1XIQ4</accession>
<dbReference type="Pfam" id="PF23717">
    <property type="entry name" value="DUF7159"/>
    <property type="match status" value="1"/>
</dbReference>
<dbReference type="STRING" id="169765.AWC15_11305"/>
<dbReference type="AlphaFoldDB" id="A0A1X1XIQ4"/>
<feature type="region of interest" description="Disordered" evidence="1">
    <location>
        <begin position="420"/>
        <end position="460"/>
    </location>
</feature>
<gene>
    <name evidence="4" type="ORF">MLAC_25910</name>
</gene>
<name>A0A1X1XIQ4_9MYCO</name>
<reference evidence="4 5" key="1">
    <citation type="journal article" date="2019" name="Emerg. Microbes Infect.">
        <title>Comprehensive subspecies identification of 175 nontuberculous mycobacteria species based on 7547 genomic profiles.</title>
        <authorList>
            <person name="Matsumoto Y."/>
            <person name="Kinjo T."/>
            <person name="Motooka D."/>
            <person name="Nabeya D."/>
            <person name="Jung N."/>
            <person name="Uechi K."/>
            <person name="Horii T."/>
            <person name="Iida T."/>
            <person name="Fujita J."/>
            <person name="Nakamura S."/>
        </authorList>
    </citation>
    <scope>NUCLEOTIDE SEQUENCE [LARGE SCALE GENOMIC DNA]</scope>
    <source>
        <strain evidence="4 5">JCM 15657</strain>
    </source>
</reference>
<keyword evidence="2" id="KW-1133">Transmembrane helix</keyword>
<dbReference type="KEGG" id="mlj:MLAC_25910"/>
<evidence type="ECO:0000256" key="2">
    <source>
        <dbReference type="SAM" id="Phobius"/>
    </source>
</evidence>
<organism evidence="4 5">
    <name type="scientific">Mycobacterium lacus</name>
    <dbReference type="NCBI Taxonomy" id="169765"/>
    <lineage>
        <taxon>Bacteria</taxon>
        <taxon>Bacillati</taxon>
        <taxon>Actinomycetota</taxon>
        <taxon>Actinomycetes</taxon>
        <taxon>Mycobacteriales</taxon>
        <taxon>Mycobacteriaceae</taxon>
        <taxon>Mycobacterium</taxon>
    </lineage>
</organism>
<feature type="transmembrane region" description="Helical" evidence="2">
    <location>
        <begin position="287"/>
        <end position="311"/>
    </location>
</feature>
<feature type="region of interest" description="Disordered" evidence="1">
    <location>
        <begin position="325"/>
        <end position="369"/>
    </location>
</feature>
<dbReference type="RefSeq" id="WP_085163232.1">
    <property type="nucleotide sequence ID" value="NZ_AP022581.1"/>
</dbReference>
<evidence type="ECO:0000259" key="3">
    <source>
        <dbReference type="Pfam" id="PF23717"/>
    </source>
</evidence>
<keyword evidence="2" id="KW-0472">Membrane</keyword>
<dbReference type="InterPro" id="IPR055583">
    <property type="entry name" value="DUF7159"/>
</dbReference>
<keyword evidence="2" id="KW-0812">Transmembrane</keyword>
<proteinExistence type="predicted"/>
<evidence type="ECO:0000256" key="1">
    <source>
        <dbReference type="SAM" id="MobiDB-lite"/>
    </source>
</evidence>
<sequence length="512" mass="51839">MDVVLGVSMGSTAIGMVLIEGEDADGATVDEDSFHTTAIPGPPGQVLAAILGTREGAAEGGYHLRSTGVAWTDPAEAVALSDALAAHKIENVMLVSAFLAAAALAQAVGQAIGYHHTAMLLVEPDSATLGIVDSDDGSITAVRREPLQSSGHSGHTAAQLAAMVNACDGQQARPEGVFIVGQGVDIRPLKPALEAVAPLRVSAPEEPALALARGAALASANAPLFVSSTAALAYAQDPGTDDVDAYAEVGSRPVADSHAPDPDADADMLRTLVDPSPDETPTRRRPVLLVISAVAVIFIAAVVALEVALAINIRTTVALRPSPQQSLIAPTQQPPPPAPTLQASPPAHQLVPPSVPNAPIAPRVRTPAAPAPAVPVPAAVPAPAPAPAAPVPVPVPVLVPAAPPPVPGIRLPLNLPANPPPVNPPRVSPPTPPVQLPKPMPPVARPTPKPPVQLPTPKPPVQLPLPTAPTAPLLPSPAAPPIPVMPAPVVPPVPVVPPLVPRIPVILPHFGF</sequence>
<evidence type="ECO:0000313" key="5">
    <source>
        <dbReference type="Proteomes" id="UP000466396"/>
    </source>
</evidence>
<evidence type="ECO:0000313" key="4">
    <source>
        <dbReference type="EMBL" id="BBX97297.1"/>
    </source>
</evidence>
<dbReference type="OrthoDB" id="4764597at2"/>
<keyword evidence="5" id="KW-1185">Reference proteome</keyword>
<feature type="compositionally biased region" description="Low complexity" evidence="1">
    <location>
        <begin position="358"/>
        <end position="368"/>
    </location>
</feature>
<dbReference type="EMBL" id="AP022581">
    <property type="protein sequence ID" value="BBX97297.1"/>
    <property type="molecule type" value="Genomic_DNA"/>
</dbReference>
<protein>
    <recommendedName>
        <fullName evidence="3">DUF7159 domain-containing protein</fullName>
    </recommendedName>
</protein>
<dbReference type="Proteomes" id="UP000466396">
    <property type="component" value="Chromosome"/>
</dbReference>